<dbReference type="CDD" id="cd06410">
    <property type="entry name" value="PB1_UP2"/>
    <property type="match status" value="1"/>
</dbReference>
<dbReference type="EMBL" id="CAUOFW020000825">
    <property type="protein sequence ID" value="CAK9137550.1"/>
    <property type="molecule type" value="Genomic_DNA"/>
</dbReference>
<dbReference type="Pfam" id="PF00564">
    <property type="entry name" value="PB1"/>
    <property type="match status" value="1"/>
</dbReference>
<protein>
    <recommendedName>
        <fullName evidence="1">PB1 domain-containing protein</fullName>
    </recommendedName>
</protein>
<accession>A0ABC8R1V6</accession>
<dbReference type="InterPro" id="IPR053198">
    <property type="entry name" value="Gynoecium_Dev_Regulator"/>
</dbReference>
<dbReference type="SMART" id="SM00666">
    <property type="entry name" value="PB1"/>
    <property type="match status" value="1"/>
</dbReference>
<organism evidence="2 3">
    <name type="scientific">Ilex paraguariensis</name>
    <name type="common">yerba mate</name>
    <dbReference type="NCBI Taxonomy" id="185542"/>
    <lineage>
        <taxon>Eukaryota</taxon>
        <taxon>Viridiplantae</taxon>
        <taxon>Streptophyta</taxon>
        <taxon>Embryophyta</taxon>
        <taxon>Tracheophyta</taxon>
        <taxon>Spermatophyta</taxon>
        <taxon>Magnoliopsida</taxon>
        <taxon>eudicotyledons</taxon>
        <taxon>Gunneridae</taxon>
        <taxon>Pentapetalae</taxon>
        <taxon>asterids</taxon>
        <taxon>campanulids</taxon>
        <taxon>Aquifoliales</taxon>
        <taxon>Aquifoliaceae</taxon>
        <taxon>Ilex</taxon>
    </lineage>
</organism>
<dbReference type="PANTHER" id="PTHR31066">
    <property type="entry name" value="OS05G0427100 PROTEIN-RELATED"/>
    <property type="match status" value="1"/>
</dbReference>
<evidence type="ECO:0000313" key="3">
    <source>
        <dbReference type="Proteomes" id="UP001642360"/>
    </source>
</evidence>
<sequence length="206" mass="23029">MTRALNNKTNTIKFLYSYGGKIVPRKVDGKLRYVGGFTRVVAVDRSITFTELIVKFGELCGSSTSLRCKLPSEDLDVLVSITSDEDLFNVIEVYDRVSFDEKSEMKIRAVLFPIKPLKTISLPPSPVLSISSTSSASKSPPCVTSRVHSLPQQYRCGSRSSSPAIGFAVDGQKSSRMAQRCYYRCYDCQQGRSRHAYLVPQWSHCH</sequence>
<dbReference type="PANTHER" id="PTHR31066:SF74">
    <property type="entry name" value="PB1 DOMAIN-CONTAINING PROTEIN"/>
    <property type="match status" value="1"/>
</dbReference>
<name>A0ABC8R1V6_9AQUA</name>
<reference evidence="2 3" key="1">
    <citation type="submission" date="2024-02" db="EMBL/GenBank/DDBJ databases">
        <authorList>
            <person name="Vignale AGUSTIN F."/>
            <person name="Sosa J E."/>
            <person name="Modenutti C."/>
        </authorList>
    </citation>
    <scope>NUCLEOTIDE SEQUENCE [LARGE SCALE GENOMIC DNA]</scope>
</reference>
<gene>
    <name evidence="2" type="ORF">ILEXP_LOCUS4567</name>
</gene>
<dbReference type="Proteomes" id="UP001642360">
    <property type="component" value="Unassembled WGS sequence"/>
</dbReference>
<comment type="caution">
    <text evidence="2">The sequence shown here is derived from an EMBL/GenBank/DDBJ whole genome shotgun (WGS) entry which is preliminary data.</text>
</comment>
<keyword evidence="3" id="KW-1185">Reference proteome</keyword>
<dbReference type="SUPFAM" id="SSF54277">
    <property type="entry name" value="CAD &amp; PB1 domains"/>
    <property type="match status" value="1"/>
</dbReference>
<dbReference type="InterPro" id="IPR000270">
    <property type="entry name" value="PB1_dom"/>
</dbReference>
<evidence type="ECO:0000259" key="1">
    <source>
        <dbReference type="SMART" id="SM00666"/>
    </source>
</evidence>
<feature type="domain" description="PB1" evidence="1">
    <location>
        <begin position="26"/>
        <end position="114"/>
    </location>
</feature>
<dbReference type="Gene3D" id="3.10.20.90">
    <property type="entry name" value="Phosphatidylinositol 3-kinase Catalytic Subunit, Chain A, domain 1"/>
    <property type="match status" value="1"/>
</dbReference>
<evidence type="ECO:0000313" key="2">
    <source>
        <dbReference type="EMBL" id="CAK9137550.1"/>
    </source>
</evidence>
<proteinExistence type="predicted"/>
<dbReference type="AlphaFoldDB" id="A0ABC8R1V6"/>